<dbReference type="Pfam" id="PF18718">
    <property type="entry name" value="CxC5"/>
    <property type="match status" value="1"/>
</dbReference>
<dbReference type="InterPro" id="IPR041539">
    <property type="entry name" value="CxC5"/>
</dbReference>
<evidence type="ECO:0000259" key="1">
    <source>
        <dbReference type="Pfam" id="PF18718"/>
    </source>
</evidence>
<organism evidence="2 3">
    <name type="scientific">Mycena rosella</name>
    <name type="common">Pink bonnet</name>
    <name type="synonym">Agaricus rosellus</name>
    <dbReference type="NCBI Taxonomy" id="1033263"/>
    <lineage>
        <taxon>Eukaryota</taxon>
        <taxon>Fungi</taxon>
        <taxon>Dikarya</taxon>
        <taxon>Basidiomycota</taxon>
        <taxon>Agaricomycotina</taxon>
        <taxon>Agaricomycetes</taxon>
        <taxon>Agaricomycetidae</taxon>
        <taxon>Agaricales</taxon>
        <taxon>Marasmiineae</taxon>
        <taxon>Mycenaceae</taxon>
        <taxon>Mycena</taxon>
    </lineage>
</organism>
<protein>
    <recommendedName>
        <fullName evidence="1">CxC5 like cysteine cluster associated with KDZ domain-containing protein</fullName>
    </recommendedName>
</protein>
<accession>A0AAD7CTC8</accession>
<dbReference type="AlphaFoldDB" id="A0AAD7CTC8"/>
<keyword evidence="3" id="KW-1185">Reference proteome</keyword>
<proteinExistence type="predicted"/>
<evidence type="ECO:0000313" key="2">
    <source>
        <dbReference type="EMBL" id="KAJ7663445.1"/>
    </source>
</evidence>
<comment type="caution">
    <text evidence="2">The sequence shown here is derived from an EMBL/GenBank/DDBJ whole genome shotgun (WGS) entry which is preliminary data.</text>
</comment>
<name>A0AAD7CTC8_MYCRO</name>
<dbReference type="EMBL" id="JARKIE010000234">
    <property type="protein sequence ID" value="KAJ7663445.1"/>
    <property type="molecule type" value="Genomic_DNA"/>
</dbReference>
<sequence length="219" mass="24783">MTLTDPLTHKATLYTLQSGVLPVYMSSLYCHSCNRRYYHNYYVHKQSSLRTYYGGVPNVIQGAQYFFIESALSGLFANGMVFGWDRLSASNWARIYNCALSEIDPHIANNKLAFASVYEGWNLELRNVDVTNGFFLYSLLLEKSERGGILLLPHDEPSQRDRLKPALAERKKAMEGIGQEHWAHACDLCFVIFEDADGNIMKLQSAHCDGDTIGHRCSS</sequence>
<dbReference type="Proteomes" id="UP001221757">
    <property type="component" value="Unassembled WGS sequence"/>
</dbReference>
<gene>
    <name evidence="2" type="ORF">B0H17DRAFT_1144090</name>
</gene>
<feature type="domain" description="CxC5 like cysteine cluster associated with KDZ" evidence="1">
    <location>
        <begin position="3"/>
        <end position="98"/>
    </location>
</feature>
<evidence type="ECO:0000313" key="3">
    <source>
        <dbReference type="Proteomes" id="UP001221757"/>
    </source>
</evidence>
<reference evidence="2" key="1">
    <citation type="submission" date="2023-03" db="EMBL/GenBank/DDBJ databases">
        <title>Massive genome expansion in bonnet fungi (Mycena s.s.) driven by repeated elements and novel gene families across ecological guilds.</title>
        <authorList>
            <consortium name="Lawrence Berkeley National Laboratory"/>
            <person name="Harder C.B."/>
            <person name="Miyauchi S."/>
            <person name="Viragh M."/>
            <person name="Kuo A."/>
            <person name="Thoen E."/>
            <person name="Andreopoulos B."/>
            <person name="Lu D."/>
            <person name="Skrede I."/>
            <person name="Drula E."/>
            <person name="Henrissat B."/>
            <person name="Morin E."/>
            <person name="Kohler A."/>
            <person name="Barry K."/>
            <person name="LaButti K."/>
            <person name="Morin E."/>
            <person name="Salamov A."/>
            <person name="Lipzen A."/>
            <person name="Mereny Z."/>
            <person name="Hegedus B."/>
            <person name="Baldrian P."/>
            <person name="Stursova M."/>
            <person name="Weitz H."/>
            <person name="Taylor A."/>
            <person name="Grigoriev I.V."/>
            <person name="Nagy L.G."/>
            <person name="Martin F."/>
            <person name="Kauserud H."/>
        </authorList>
    </citation>
    <scope>NUCLEOTIDE SEQUENCE</scope>
    <source>
        <strain evidence="2">CBHHK067</strain>
    </source>
</reference>